<organism evidence="1 2">
    <name type="scientific">Paenibacillus medicaginis</name>
    <dbReference type="NCBI Taxonomy" id="1470560"/>
    <lineage>
        <taxon>Bacteria</taxon>
        <taxon>Bacillati</taxon>
        <taxon>Bacillota</taxon>
        <taxon>Bacilli</taxon>
        <taxon>Bacillales</taxon>
        <taxon>Paenibacillaceae</taxon>
        <taxon>Paenibacillus</taxon>
    </lineage>
</organism>
<comment type="caution">
    <text evidence="1">The sequence shown here is derived from an EMBL/GenBank/DDBJ whole genome shotgun (WGS) entry which is preliminary data.</text>
</comment>
<dbReference type="InterPro" id="IPR036890">
    <property type="entry name" value="HATPase_C_sf"/>
</dbReference>
<dbReference type="Proteomes" id="UP001580430">
    <property type="component" value="Unassembled WGS sequence"/>
</dbReference>
<name>A0ABV5C601_9BACL</name>
<proteinExistence type="predicted"/>
<protein>
    <submittedName>
        <fullName evidence="1">ATP-binding protein</fullName>
    </submittedName>
</protein>
<keyword evidence="1" id="KW-0067">ATP-binding</keyword>
<dbReference type="EMBL" id="JBHIRY010000026">
    <property type="protein sequence ID" value="MFB5762933.1"/>
    <property type="molecule type" value="Genomic_DNA"/>
</dbReference>
<keyword evidence="1" id="KW-0547">Nucleotide-binding</keyword>
<reference evidence="1 2" key="1">
    <citation type="submission" date="2024-09" db="EMBL/GenBank/DDBJ databases">
        <title>Paenibacillus zeirhizospherea sp. nov., isolated from surface of the maize (Zea mays) roots in a horticulture field, Hungary.</title>
        <authorList>
            <person name="Marton D."/>
            <person name="Farkas M."/>
            <person name="Bedics A."/>
            <person name="Toth E."/>
            <person name="Tancsics A."/>
            <person name="Boka K."/>
            <person name="Marati G."/>
            <person name="Kriszt B."/>
            <person name="Cserhati M."/>
        </authorList>
    </citation>
    <scope>NUCLEOTIDE SEQUENCE [LARGE SCALE GENOMIC DNA]</scope>
    <source>
        <strain evidence="1 2">JCM 18446</strain>
    </source>
</reference>
<dbReference type="Pfam" id="PF13589">
    <property type="entry name" value="HATPase_c_3"/>
    <property type="match status" value="1"/>
</dbReference>
<keyword evidence="2" id="KW-1185">Reference proteome</keyword>
<dbReference type="SUPFAM" id="SSF55874">
    <property type="entry name" value="ATPase domain of HSP90 chaperone/DNA topoisomerase II/histidine kinase"/>
    <property type="match status" value="1"/>
</dbReference>
<sequence>MKKEIVSPNVKNFIVSLRDVGYTFEVAVADVLDNSITAQAAEIHIQIHAEPELTFCMLDNGNGMTSTELVEAMRLGTKSPEGERSQSDLGRFGLGLKTASFSQCKKLTVISKKNRKTSVRQWDLDFIADKGEWILLTPPLNQLISLPLVKQLKSQDNGTLIIWQGIDNITKSDVSSTISNLRKHLSLVFHQFLEGGPKQKAINITINNNSLKPFNPFNVNHPATQQLTIEKLKINRSTITIQPFILPHHSKLSQQEYEQYATEEGYTGTQGFYLYRARRLLIYGTWWGLHKTNDAHKLVRIKIDITNEQDKDWGIDIKKSTASPIPEIKNDLRRIIRQVTEKGSRLYTGRGKKIEDKTTTKFWELVPYNGGFRFTLNQDHPLLDRLIKELAVETREILQMYLKGLQAYLPLDAIQAQLQQNPYEVHQETLLTEEDIKEIAMKLRSSGLDEEIIASLLKTEMFKNREEFLKDGD</sequence>
<accession>A0ABV5C601</accession>
<dbReference type="GO" id="GO:0005524">
    <property type="term" value="F:ATP binding"/>
    <property type="evidence" value="ECO:0007669"/>
    <property type="project" value="UniProtKB-KW"/>
</dbReference>
<evidence type="ECO:0000313" key="1">
    <source>
        <dbReference type="EMBL" id="MFB5762933.1"/>
    </source>
</evidence>
<evidence type="ECO:0000313" key="2">
    <source>
        <dbReference type="Proteomes" id="UP001580430"/>
    </source>
</evidence>
<gene>
    <name evidence="1" type="ORF">ACE5LO_21385</name>
</gene>
<dbReference type="RefSeq" id="WP_375522010.1">
    <property type="nucleotide sequence ID" value="NZ_JBHIRY010000026.1"/>
</dbReference>
<dbReference type="Gene3D" id="3.30.565.10">
    <property type="entry name" value="Histidine kinase-like ATPase, C-terminal domain"/>
    <property type="match status" value="1"/>
</dbReference>